<gene>
    <name evidence="1" type="ORF">MYCFIDRAFT_176608</name>
</gene>
<dbReference type="GeneID" id="19333589"/>
<sequence>MESLRAWLLDLHNLRSRSTHAIIVRSNQGGALFRRTEVFRLRCLPTPACFSFPVFFPASLLRGQLQERSIDLRLRARSRATFFSSVLLPPNDLPASPTTIQTPGLQIHDLIHHLLELEGPQRPLARRLGRCKVLATPGPWVLCCIHVLALYLRTVDNACCANSPIDVSHDSHHPNVGPVCGKVT</sequence>
<protein>
    <submittedName>
        <fullName evidence="1">Uncharacterized protein</fullName>
    </submittedName>
</protein>
<accession>M3AW24</accession>
<dbReference type="KEGG" id="pfj:MYCFIDRAFT_176608"/>
<dbReference type="AlphaFoldDB" id="M3AW24"/>
<keyword evidence="2" id="KW-1185">Reference proteome</keyword>
<organism evidence="1 2">
    <name type="scientific">Pseudocercospora fijiensis (strain CIRAD86)</name>
    <name type="common">Black leaf streak disease fungus</name>
    <name type="synonym">Mycosphaerella fijiensis</name>
    <dbReference type="NCBI Taxonomy" id="383855"/>
    <lineage>
        <taxon>Eukaryota</taxon>
        <taxon>Fungi</taxon>
        <taxon>Dikarya</taxon>
        <taxon>Ascomycota</taxon>
        <taxon>Pezizomycotina</taxon>
        <taxon>Dothideomycetes</taxon>
        <taxon>Dothideomycetidae</taxon>
        <taxon>Mycosphaerellales</taxon>
        <taxon>Mycosphaerellaceae</taxon>
        <taxon>Pseudocercospora</taxon>
    </lineage>
</organism>
<dbReference type="HOGENOM" id="CLU_1468810_0_0_1"/>
<dbReference type="RefSeq" id="XP_007928541.1">
    <property type="nucleotide sequence ID" value="XM_007930350.1"/>
</dbReference>
<name>M3AW24_PSEFD</name>
<proteinExistence type="predicted"/>
<dbReference type="Proteomes" id="UP000016932">
    <property type="component" value="Unassembled WGS sequence"/>
</dbReference>
<dbReference type="VEuPathDB" id="FungiDB:MYCFIDRAFT_176608"/>
<reference evidence="1 2" key="1">
    <citation type="journal article" date="2012" name="PLoS Pathog.">
        <title>Diverse lifestyles and strategies of plant pathogenesis encoded in the genomes of eighteen Dothideomycetes fungi.</title>
        <authorList>
            <person name="Ohm R.A."/>
            <person name="Feau N."/>
            <person name="Henrissat B."/>
            <person name="Schoch C.L."/>
            <person name="Horwitz B.A."/>
            <person name="Barry K.W."/>
            <person name="Condon B.J."/>
            <person name="Copeland A.C."/>
            <person name="Dhillon B."/>
            <person name="Glaser F."/>
            <person name="Hesse C.N."/>
            <person name="Kosti I."/>
            <person name="LaButti K."/>
            <person name="Lindquist E.A."/>
            <person name="Lucas S."/>
            <person name="Salamov A.A."/>
            <person name="Bradshaw R.E."/>
            <person name="Ciuffetti L."/>
            <person name="Hamelin R.C."/>
            <person name="Kema G.H.J."/>
            <person name="Lawrence C."/>
            <person name="Scott J.A."/>
            <person name="Spatafora J.W."/>
            <person name="Turgeon B.G."/>
            <person name="de Wit P.J.G.M."/>
            <person name="Zhong S."/>
            <person name="Goodwin S.B."/>
            <person name="Grigoriev I.V."/>
        </authorList>
    </citation>
    <scope>NUCLEOTIDE SEQUENCE [LARGE SCALE GENOMIC DNA]</scope>
    <source>
        <strain evidence="1 2">CIRAD86</strain>
    </source>
</reference>
<dbReference type="EMBL" id="KB446560">
    <property type="protein sequence ID" value="EME81318.1"/>
    <property type="molecule type" value="Genomic_DNA"/>
</dbReference>
<evidence type="ECO:0000313" key="1">
    <source>
        <dbReference type="EMBL" id="EME81318.1"/>
    </source>
</evidence>
<evidence type="ECO:0000313" key="2">
    <source>
        <dbReference type="Proteomes" id="UP000016932"/>
    </source>
</evidence>